<gene>
    <name evidence="1" type="ORF">JOF56_010370</name>
</gene>
<proteinExistence type="predicted"/>
<dbReference type="RefSeq" id="WP_209646666.1">
    <property type="nucleotide sequence ID" value="NZ_JAGINW010000001.1"/>
</dbReference>
<comment type="caution">
    <text evidence="1">The sequence shown here is derived from an EMBL/GenBank/DDBJ whole genome shotgun (WGS) entry which is preliminary data.</text>
</comment>
<sequence>MGILRYIVSGFIQRRIAWRTMNAAARVLGARRGTVVQDYRAGDLLTPPGLFIVTIRPGSEDEVTQQQLESASSAGYTGQKLVTGGPQRYWTFARQEKLPSFSFETFPAGSMFRDGEGPVPEGHTGVVVNLGTSYKTW</sequence>
<evidence type="ECO:0000313" key="2">
    <source>
        <dbReference type="Proteomes" id="UP001519332"/>
    </source>
</evidence>
<dbReference type="Proteomes" id="UP001519332">
    <property type="component" value="Unassembled WGS sequence"/>
</dbReference>
<keyword evidence="2" id="KW-1185">Reference proteome</keyword>
<evidence type="ECO:0008006" key="3">
    <source>
        <dbReference type="Google" id="ProtNLM"/>
    </source>
</evidence>
<evidence type="ECO:0000313" key="1">
    <source>
        <dbReference type="EMBL" id="MBP2329985.1"/>
    </source>
</evidence>
<organism evidence="1 2">
    <name type="scientific">Kibdelosporangium banguiense</name>
    <dbReference type="NCBI Taxonomy" id="1365924"/>
    <lineage>
        <taxon>Bacteria</taxon>
        <taxon>Bacillati</taxon>
        <taxon>Actinomycetota</taxon>
        <taxon>Actinomycetes</taxon>
        <taxon>Pseudonocardiales</taxon>
        <taxon>Pseudonocardiaceae</taxon>
        <taxon>Kibdelosporangium</taxon>
    </lineage>
</organism>
<dbReference type="EMBL" id="JAGINW010000001">
    <property type="protein sequence ID" value="MBP2329985.1"/>
    <property type="molecule type" value="Genomic_DNA"/>
</dbReference>
<protein>
    <recommendedName>
        <fullName evidence="3">CHAP domain-containing protein</fullName>
    </recommendedName>
</protein>
<reference evidence="1 2" key="1">
    <citation type="submission" date="2021-03" db="EMBL/GenBank/DDBJ databases">
        <title>Sequencing the genomes of 1000 actinobacteria strains.</title>
        <authorList>
            <person name="Klenk H.-P."/>
        </authorList>
    </citation>
    <scope>NUCLEOTIDE SEQUENCE [LARGE SCALE GENOMIC DNA]</scope>
    <source>
        <strain evidence="1 2">DSM 46670</strain>
    </source>
</reference>
<accession>A0ABS4TZZ9</accession>
<name>A0ABS4TZZ9_9PSEU</name>